<feature type="transmembrane region" description="Helical" evidence="1">
    <location>
        <begin position="158"/>
        <end position="180"/>
    </location>
</feature>
<proteinExistence type="predicted"/>
<feature type="transmembrane region" description="Helical" evidence="1">
    <location>
        <begin position="133"/>
        <end position="151"/>
    </location>
</feature>
<dbReference type="EMBL" id="SRHE01000068">
    <property type="protein sequence ID" value="TWW11136.1"/>
    <property type="molecule type" value="Genomic_DNA"/>
</dbReference>
<reference evidence="2 3" key="2">
    <citation type="submission" date="2019-08" db="EMBL/GenBank/DDBJ databases">
        <authorList>
            <person name="Henke P."/>
        </authorList>
    </citation>
    <scope>NUCLEOTIDE SEQUENCE [LARGE SCALE GENOMIC DNA]</scope>
    <source>
        <strain evidence="2">Phe10_nw2017</strain>
    </source>
</reference>
<feature type="transmembrane region" description="Helical" evidence="1">
    <location>
        <begin position="35"/>
        <end position="57"/>
    </location>
</feature>
<gene>
    <name evidence="2" type="ORF">E3A20_05470</name>
</gene>
<sequence length="233" mass="25625">MYTMSQSFAFISALITVAIVLGWIIRLPLSRRDKLVPLVGGVLILLVSGAVGASGMVEDFSEFPPPMMGVLLSVLVLSCGAALSPWGGRLALAASYRELIGLQSFRFLPEILLDLAWRDGVAPIQMTYHGRNFDIITAVTALAIFLLWSKLRSERSWAIFHSVIGIGLLLNILAVAVLSMPTPLRIFENDPANTFVTQFPYIWLPAIHVFAAILLHGLTLRKLAMARNQRNQL</sequence>
<evidence type="ECO:0000313" key="3">
    <source>
        <dbReference type="Proteomes" id="UP000321083"/>
    </source>
</evidence>
<feature type="transmembrane region" description="Helical" evidence="1">
    <location>
        <begin position="69"/>
        <end position="87"/>
    </location>
</feature>
<reference evidence="2 3" key="1">
    <citation type="submission" date="2019-08" db="EMBL/GenBank/DDBJ databases">
        <title>100 year-old enigma solved: identification of Planctomyces bekefii, the type genus and species of the phylum Planctomycetes.</title>
        <authorList>
            <person name="Svetlana D.N."/>
            <person name="Overmann J."/>
        </authorList>
    </citation>
    <scope>NUCLEOTIDE SEQUENCE [LARGE SCALE GENOMIC DNA]</scope>
    <source>
        <strain evidence="2">Phe10_nw2017</strain>
    </source>
</reference>
<accession>A0A5C6M8P8</accession>
<protein>
    <submittedName>
        <fullName evidence="2">Uncharacterized protein</fullName>
    </submittedName>
</protein>
<organism evidence="2 3">
    <name type="scientific">Planctomyces bekefii</name>
    <dbReference type="NCBI Taxonomy" id="1653850"/>
    <lineage>
        <taxon>Bacteria</taxon>
        <taxon>Pseudomonadati</taxon>
        <taxon>Planctomycetota</taxon>
        <taxon>Planctomycetia</taxon>
        <taxon>Planctomycetales</taxon>
        <taxon>Planctomycetaceae</taxon>
        <taxon>Planctomyces</taxon>
    </lineage>
</organism>
<keyword evidence="1" id="KW-0472">Membrane</keyword>
<name>A0A5C6M8P8_9PLAN</name>
<keyword evidence="1" id="KW-0812">Transmembrane</keyword>
<evidence type="ECO:0000313" key="2">
    <source>
        <dbReference type="EMBL" id="TWW11136.1"/>
    </source>
</evidence>
<keyword evidence="3" id="KW-1185">Reference proteome</keyword>
<dbReference type="AlphaFoldDB" id="A0A5C6M8P8"/>
<dbReference type="Proteomes" id="UP000321083">
    <property type="component" value="Unassembled WGS sequence"/>
</dbReference>
<feature type="transmembrane region" description="Helical" evidence="1">
    <location>
        <begin position="200"/>
        <end position="220"/>
    </location>
</feature>
<keyword evidence="1" id="KW-1133">Transmembrane helix</keyword>
<feature type="transmembrane region" description="Helical" evidence="1">
    <location>
        <begin position="7"/>
        <end position="29"/>
    </location>
</feature>
<comment type="caution">
    <text evidence="2">The sequence shown here is derived from an EMBL/GenBank/DDBJ whole genome shotgun (WGS) entry which is preliminary data.</text>
</comment>
<evidence type="ECO:0000256" key="1">
    <source>
        <dbReference type="SAM" id="Phobius"/>
    </source>
</evidence>